<organism evidence="9 10">
    <name type="scientific">Natranaerovirga hydrolytica</name>
    <dbReference type="NCBI Taxonomy" id="680378"/>
    <lineage>
        <taxon>Bacteria</taxon>
        <taxon>Bacillati</taxon>
        <taxon>Bacillota</taxon>
        <taxon>Clostridia</taxon>
        <taxon>Lachnospirales</taxon>
        <taxon>Natranaerovirgaceae</taxon>
        <taxon>Natranaerovirga</taxon>
    </lineage>
</organism>
<evidence type="ECO:0000256" key="1">
    <source>
        <dbReference type="ARBA" id="ARBA00001231"/>
    </source>
</evidence>
<evidence type="ECO:0000256" key="6">
    <source>
        <dbReference type="SAM" id="MobiDB-lite"/>
    </source>
</evidence>
<reference evidence="9 10" key="1">
    <citation type="submission" date="2019-03" db="EMBL/GenBank/DDBJ databases">
        <title>Genomic Encyclopedia of Type Strains, Phase IV (KMG-IV): sequencing the most valuable type-strain genomes for metagenomic binning, comparative biology and taxonomic classification.</title>
        <authorList>
            <person name="Goeker M."/>
        </authorList>
    </citation>
    <scope>NUCLEOTIDE SEQUENCE [LARGE SCALE GENOMIC DNA]</scope>
    <source>
        <strain evidence="9 10">DSM 24176</strain>
    </source>
</reference>
<dbReference type="PROSITE" id="PS51257">
    <property type="entry name" value="PROKAR_LIPOPROTEIN"/>
    <property type="match status" value="1"/>
</dbReference>
<dbReference type="AlphaFoldDB" id="A0A4R1MYU4"/>
<feature type="chain" id="PRO_5038721036" description="beta-N-acetylhexosaminidase" evidence="7">
    <location>
        <begin position="22"/>
        <end position="436"/>
    </location>
</feature>
<keyword evidence="4" id="KW-0378">Hydrolase</keyword>
<comment type="similarity">
    <text evidence="2">Belongs to the glycosyl hydrolase 3 family.</text>
</comment>
<evidence type="ECO:0000256" key="5">
    <source>
        <dbReference type="ARBA" id="ARBA00023295"/>
    </source>
</evidence>
<sequence>MKLKKIIIIIMAMVLTSCLHVNEYEEHPNVEDPKKNENIYSEKESDSEDKDLEEDEAYTDFVQETLNQMTLEEKVAQLFVLELGSLNEGVDIVESNEKVEAFLTQYPIGGVIFFNSNILEVNQTHKLINDLQHASTIPLFVSVDEEGGRVSRIGNNENMNATQLPNMEVIGQTQNSNHAYQVGEILGKELKALGFNMNFAPVADVNTNPNNPVIGVRAFGSDEQLVGNMVSELVKGMQKEGVAGVLKHFPGHGDTATDTHLERTYVNHNLERLRKIEWHPFESGIEAGVYGIMTAHITLPNVIEDDLPATMSKELLTNHLRDELGFDGLIITDALNMKAISDHYTMGEASVKAVEAGCDILLMPIPFEEGYEGLLQAVENGVITEERIDESVKRILTVKKELDLLNTEMPATNPMDVLGQKKHQEIIENILSEIQE</sequence>
<proteinExistence type="inferred from homology"/>
<name>A0A4R1MYU4_9FIRM</name>
<dbReference type="OrthoDB" id="9805821at2"/>
<feature type="compositionally biased region" description="Basic and acidic residues" evidence="6">
    <location>
        <begin position="27"/>
        <end position="44"/>
    </location>
</feature>
<dbReference type="Gene3D" id="3.20.20.300">
    <property type="entry name" value="Glycoside hydrolase, family 3, N-terminal domain"/>
    <property type="match status" value="1"/>
</dbReference>
<dbReference type="GO" id="GO:0005975">
    <property type="term" value="P:carbohydrate metabolic process"/>
    <property type="evidence" value="ECO:0007669"/>
    <property type="project" value="InterPro"/>
</dbReference>
<dbReference type="GO" id="GO:0009254">
    <property type="term" value="P:peptidoglycan turnover"/>
    <property type="evidence" value="ECO:0007669"/>
    <property type="project" value="TreeGrafter"/>
</dbReference>
<comment type="caution">
    <text evidence="9">The sequence shown here is derived from an EMBL/GenBank/DDBJ whole genome shotgun (WGS) entry which is preliminary data.</text>
</comment>
<gene>
    <name evidence="9" type="ORF">EDC19_0836</name>
</gene>
<dbReference type="InterPro" id="IPR050226">
    <property type="entry name" value="NagZ_Beta-hexosaminidase"/>
</dbReference>
<dbReference type="GO" id="GO:0004563">
    <property type="term" value="F:beta-N-acetylhexosaminidase activity"/>
    <property type="evidence" value="ECO:0007669"/>
    <property type="project" value="UniProtKB-EC"/>
</dbReference>
<dbReference type="InterPro" id="IPR001764">
    <property type="entry name" value="Glyco_hydro_3_N"/>
</dbReference>
<dbReference type="InterPro" id="IPR036962">
    <property type="entry name" value="Glyco_hydro_3_N_sf"/>
</dbReference>
<dbReference type="PANTHER" id="PTHR30480:SF13">
    <property type="entry name" value="BETA-HEXOSAMINIDASE"/>
    <property type="match status" value="1"/>
</dbReference>
<evidence type="ECO:0000256" key="7">
    <source>
        <dbReference type="SAM" id="SignalP"/>
    </source>
</evidence>
<feature type="region of interest" description="Disordered" evidence="6">
    <location>
        <begin position="27"/>
        <end position="53"/>
    </location>
</feature>
<evidence type="ECO:0000313" key="10">
    <source>
        <dbReference type="Proteomes" id="UP000294545"/>
    </source>
</evidence>
<dbReference type="EMBL" id="SMGQ01000011">
    <property type="protein sequence ID" value="TCK98416.1"/>
    <property type="molecule type" value="Genomic_DNA"/>
</dbReference>
<accession>A0A4R1MYU4</accession>
<dbReference type="InterPro" id="IPR017853">
    <property type="entry name" value="GH"/>
</dbReference>
<feature type="domain" description="Glycoside hydrolase family 3 N-terminal" evidence="8">
    <location>
        <begin position="70"/>
        <end position="398"/>
    </location>
</feature>
<evidence type="ECO:0000313" key="9">
    <source>
        <dbReference type="EMBL" id="TCK98416.1"/>
    </source>
</evidence>
<evidence type="ECO:0000256" key="4">
    <source>
        <dbReference type="ARBA" id="ARBA00022801"/>
    </source>
</evidence>
<keyword evidence="10" id="KW-1185">Reference proteome</keyword>
<dbReference type="EC" id="3.2.1.52" evidence="3"/>
<evidence type="ECO:0000259" key="8">
    <source>
        <dbReference type="Pfam" id="PF00933"/>
    </source>
</evidence>
<evidence type="ECO:0000256" key="3">
    <source>
        <dbReference type="ARBA" id="ARBA00012663"/>
    </source>
</evidence>
<comment type="catalytic activity">
    <reaction evidence="1">
        <text>Hydrolysis of terminal non-reducing N-acetyl-D-hexosamine residues in N-acetyl-beta-D-hexosaminides.</text>
        <dbReference type="EC" id="3.2.1.52"/>
    </reaction>
</comment>
<keyword evidence="5" id="KW-0326">Glycosidase</keyword>
<dbReference type="SUPFAM" id="SSF51445">
    <property type="entry name" value="(Trans)glycosidases"/>
    <property type="match status" value="1"/>
</dbReference>
<dbReference type="Pfam" id="PF00933">
    <property type="entry name" value="Glyco_hydro_3"/>
    <property type="match status" value="1"/>
</dbReference>
<protein>
    <recommendedName>
        <fullName evidence="3">beta-N-acetylhexosaminidase</fullName>
        <ecNumber evidence="3">3.2.1.52</ecNumber>
    </recommendedName>
</protein>
<dbReference type="NCBIfam" id="NF003740">
    <property type="entry name" value="PRK05337.1"/>
    <property type="match status" value="1"/>
</dbReference>
<dbReference type="PANTHER" id="PTHR30480">
    <property type="entry name" value="BETA-HEXOSAMINIDASE-RELATED"/>
    <property type="match status" value="1"/>
</dbReference>
<dbReference type="Proteomes" id="UP000294545">
    <property type="component" value="Unassembled WGS sequence"/>
</dbReference>
<evidence type="ECO:0000256" key="2">
    <source>
        <dbReference type="ARBA" id="ARBA00005336"/>
    </source>
</evidence>
<keyword evidence="7" id="KW-0732">Signal</keyword>
<feature type="signal peptide" evidence="7">
    <location>
        <begin position="1"/>
        <end position="21"/>
    </location>
</feature>
<dbReference type="RefSeq" id="WP_132280945.1">
    <property type="nucleotide sequence ID" value="NZ_SMGQ01000011.1"/>
</dbReference>